<feature type="compositionally biased region" description="Polar residues" evidence="2">
    <location>
        <begin position="150"/>
        <end position="159"/>
    </location>
</feature>
<feature type="compositionally biased region" description="Basic and acidic residues" evidence="2">
    <location>
        <begin position="162"/>
        <end position="174"/>
    </location>
</feature>
<feature type="compositionally biased region" description="Basic residues" evidence="2">
    <location>
        <begin position="133"/>
        <end position="143"/>
    </location>
</feature>
<keyword evidence="1" id="KW-0175">Coiled coil</keyword>
<dbReference type="AlphaFoldDB" id="X6LH72"/>
<proteinExistence type="predicted"/>
<name>X6LH72_RETFI</name>
<feature type="coiled-coil region" evidence="1">
    <location>
        <begin position="51"/>
        <end position="78"/>
    </location>
</feature>
<dbReference type="Proteomes" id="UP000023152">
    <property type="component" value="Unassembled WGS sequence"/>
</dbReference>
<feature type="non-terminal residue" evidence="3">
    <location>
        <position position="1"/>
    </location>
</feature>
<comment type="caution">
    <text evidence="3">The sequence shown here is derived from an EMBL/GenBank/DDBJ whole genome shotgun (WGS) entry which is preliminary data.</text>
</comment>
<organism evidence="3 4">
    <name type="scientific">Reticulomyxa filosa</name>
    <dbReference type="NCBI Taxonomy" id="46433"/>
    <lineage>
        <taxon>Eukaryota</taxon>
        <taxon>Sar</taxon>
        <taxon>Rhizaria</taxon>
        <taxon>Retaria</taxon>
        <taxon>Foraminifera</taxon>
        <taxon>Monothalamids</taxon>
        <taxon>Reticulomyxidae</taxon>
        <taxon>Reticulomyxa</taxon>
    </lineage>
</organism>
<dbReference type="EMBL" id="ASPP01038623">
    <property type="protein sequence ID" value="ETO01318.1"/>
    <property type="molecule type" value="Genomic_DNA"/>
</dbReference>
<evidence type="ECO:0000256" key="2">
    <source>
        <dbReference type="SAM" id="MobiDB-lite"/>
    </source>
</evidence>
<feature type="compositionally biased region" description="Basic and acidic residues" evidence="2">
    <location>
        <begin position="112"/>
        <end position="125"/>
    </location>
</feature>
<evidence type="ECO:0000256" key="1">
    <source>
        <dbReference type="SAM" id="Coils"/>
    </source>
</evidence>
<protein>
    <submittedName>
        <fullName evidence="3">Uncharacterized protein</fullName>
    </submittedName>
</protein>
<evidence type="ECO:0000313" key="4">
    <source>
        <dbReference type="Proteomes" id="UP000023152"/>
    </source>
</evidence>
<reference evidence="3 4" key="1">
    <citation type="journal article" date="2013" name="Curr. Biol.">
        <title>The Genome of the Foraminiferan Reticulomyxa filosa.</title>
        <authorList>
            <person name="Glockner G."/>
            <person name="Hulsmann N."/>
            <person name="Schleicher M."/>
            <person name="Noegel A.A."/>
            <person name="Eichinger L."/>
            <person name="Gallinger C."/>
            <person name="Pawlowski J."/>
            <person name="Sierra R."/>
            <person name="Euteneuer U."/>
            <person name="Pillet L."/>
            <person name="Moustafa A."/>
            <person name="Platzer M."/>
            <person name="Groth M."/>
            <person name="Szafranski K."/>
            <person name="Schliwa M."/>
        </authorList>
    </citation>
    <scope>NUCLEOTIDE SEQUENCE [LARGE SCALE GENOMIC DNA]</scope>
</reference>
<keyword evidence="4" id="KW-1185">Reference proteome</keyword>
<sequence>ILTKLDDVKNCWWKKVSNGRERQHVLRRKNKLIFCCFDLDFVHFVPAKELLRICQSECDRLKQEKDVLIEENKSKETLIRALDERVNPLVGNAMTELSRTEQILNRSASSKKLADEHMPDARDNTDTDVQAQNHRRKLHKKRSRNEMEGDSTTDNNTKSKYVVHDETNDKDSHMPVKKKRNTKSTFEANKMRLAVKL</sequence>
<evidence type="ECO:0000313" key="3">
    <source>
        <dbReference type="EMBL" id="ETO01318.1"/>
    </source>
</evidence>
<gene>
    <name evidence="3" type="ORF">RFI_36122</name>
</gene>
<feature type="region of interest" description="Disordered" evidence="2">
    <location>
        <begin position="107"/>
        <end position="182"/>
    </location>
</feature>
<accession>X6LH72</accession>